<dbReference type="Pfam" id="PF05127">
    <property type="entry name" value="NAT10_TcmA_helicase"/>
    <property type="match status" value="1"/>
</dbReference>
<dbReference type="Pfam" id="PF08351">
    <property type="entry name" value="TmcA_N"/>
    <property type="match status" value="1"/>
</dbReference>
<feature type="binding site" evidence="9">
    <location>
        <begin position="602"/>
        <end position="608"/>
    </location>
    <ligand>
        <name>acetyl-CoA</name>
        <dbReference type="ChEBI" id="CHEBI:57288"/>
    </ligand>
</feature>
<dbReference type="GO" id="GO:0005524">
    <property type="term" value="F:ATP binding"/>
    <property type="evidence" value="ECO:0007669"/>
    <property type="project" value="UniProtKB-UniRule"/>
</dbReference>
<accession>A0AAD9PNF0</accession>
<dbReference type="HAMAP" id="MF_03211">
    <property type="entry name" value="RNA_acetyltr_Nat10"/>
    <property type="match status" value="1"/>
</dbReference>
<dbReference type="InterPro" id="IPR016181">
    <property type="entry name" value="Acyl_CoA_acyltransferase"/>
</dbReference>
<comment type="subcellular location">
    <subcellularLocation>
        <location evidence="1 9">Nucleus</location>
        <location evidence="1 9">Nucleolus</location>
    </subcellularLocation>
</comment>
<comment type="function">
    <text evidence="9">RNA cytidine acetyltransferase with specificity toward both 18S rRNA and tRNAs. Catalyzes the formation of N(4)-acetylcytidine (ac4C) in 18S rRNA. Required for early nucleolar cleavages of precursor rRNA at sites A0, A1 and A2 during 18S rRNA synthesis. Catalyzes the formation of ac4C in serine and leucine tRNAs. Requires a tRNA-binding adapter protein for full tRNA acetyltransferase activity but not for 18S rRNA acetylation.</text>
</comment>
<dbReference type="Gene3D" id="3.40.50.300">
    <property type="entry name" value="P-loop containing nucleotide triphosphate hydrolases"/>
    <property type="match status" value="1"/>
</dbReference>
<name>A0AAD9PNF0_9APIC</name>
<dbReference type="InterPro" id="IPR000182">
    <property type="entry name" value="GNAT_dom"/>
</dbReference>
<keyword evidence="8 9" id="KW-0012">Acyltransferase</keyword>
<dbReference type="InterPro" id="IPR013562">
    <property type="entry name" value="TmcA/NAT10_N"/>
</dbReference>
<feature type="binding site" evidence="9">
    <location>
        <begin position="286"/>
        <end position="295"/>
    </location>
    <ligand>
        <name>ATP</name>
        <dbReference type="ChEBI" id="CHEBI:30616"/>
    </ligand>
</feature>
<evidence type="ECO:0000259" key="10">
    <source>
        <dbReference type="Pfam" id="PF05127"/>
    </source>
</evidence>
<dbReference type="GO" id="GO:0000049">
    <property type="term" value="F:tRNA binding"/>
    <property type="evidence" value="ECO:0007669"/>
    <property type="project" value="TreeGrafter"/>
</dbReference>
<dbReference type="EC" id="2.3.1.-" evidence="9"/>
<dbReference type="GO" id="GO:0005730">
    <property type="term" value="C:nucleolus"/>
    <property type="evidence" value="ECO:0007669"/>
    <property type="project" value="UniProtKB-SubCell"/>
</dbReference>
<feature type="domain" description="Possible tRNA binding" evidence="13">
    <location>
        <begin position="713"/>
        <end position="860"/>
    </location>
</feature>
<dbReference type="KEGG" id="bdw:94335196"/>
<organism evidence="14 15">
    <name type="scientific">Babesia duncani</name>
    <dbReference type="NCBI Taxonomy" id="323732"/>
    <lineage>
        <taxon>Eukaryota</taxon>
        <taxon>Sar</taxon>
        <taxon>Alveolata</taxon>
        <taxon>Apicomplexa</taxon>
        <taxon>Aconoidasida</taxon>
        <taxon>Piroplasmida</taxon>
        <taxon>Babesiidae</taxon>
        <taxon>Babesia</taxon>
    </lineage>
</organism>
<evidence type="ECO:0000256" key="2">
    <source>
        <dbReference type="ARBA" id="ARBA00022552"/>
    </source>
</evidence>
<dbReference type="PANTHER" id="PTHR10925:SF5">
    <property type="entry name" value="RNA CYTIDINE ACETYLTRANSFERASE"/>
    <property type="match status" value="1"/>
</dbReference>
<keyword evidence="6 9" id="KW-0067">ATP-binding</keyword>
<gene>
    <name evidence="14" type="ORF">BdWA1_000898</name>
</gene>
<dbReference type="GeneID" id="94335196"/>
<keyword evidence="4 9" id="KW-0819">tRNA processing</keyword>
<protein>
    <recommendedName>
        <fullName evidence="9">RNA cytidine acetyltransferase</fullName>
        <ecNumber evidence="9">2.3.1.-</ecNumber>
    </recommendedName>
    <alternativeName>
        <fullName evidence="9">18S rRNA cytosine acetyltransferase</fullName>
    </alternativeName>
</protein>
<evidence type="ECO:0000256" key="9">
    <source>
        <dbReference type="HAMAP-Rule" id="MF_03211"/>
    </source>
</evidence>
<dbReference type="Gene3D" id="3.40.50.11040">
    <property type="match status" value="1"/>
</dbReference>
<proteinExistence type="inferred from homology"/>
<comment type="caution">
    <text evidence="14">The sequence shown here is derived from an EMBL/GenBank/DDBJ whole genome shotgun (WGS) entry which is preliminary data.</text>
</comment>
<dbReference type="Pfam" id="PF13725">
    <property type="entry name" value="tRNA_bind_2"/>
    <property type="match status" value="1"/>
</dbReference>
<reference evidence="14" key="1">
    <citation type="journal article" date="2023" name="Nat. Microbiol.">
        <title>Babesia duncani multi-omics identifies virulence factors and drug targets.</title>
        <authorList>
            <person name="Singh P."/>
            <person name="Lonardi S."/>
            <person name="Liang Q."/>
            <person name="Vydyam P."/>
            <person name="Khabirova E."/>
            <person name="Fang T."/>
            <person name="Gihaz S."/>
            <person name="Thekkiniath J."/>
            <person name="Munshi M."/>
            <person name="Abel S."/>
            <person name="Ciampossin L."/>
            <person name="Batugedara G."/>
            <person name="Gupta M."/>
            <person name="Lu X.M."/>
            <person name="Lenz T."/>
            <person name="Chakravarty S."/>
            <person name="Cornillot E."/>
            <person name="Hu Y."/>
            <person name="Ma W."/>
            <person name="Gonzalez L.M."/>
            <person name="Sanchez S."/>
            <person name="Estrada K."/>
            <person name="Sanchez-Flores A."/>
            <person name="Montero E."/>
            <person name="Harb O.S."/>
            <person name="Le Roch K.G."/>
            <person name="Mamoun C.B."/>
        </authorList>
    </citation>
    <scope>NUCLEOTIDE SEQUENCE</scope>
    <source>
        <strain evidence="14">WA1</strain>
    </source>
</reference>
<dbReference type="GO" id="GO:1990883">
    <property type="term" value="F:18S rRNA cytidine N-acetyltransferase activity"/>
    <property type="evidence" value="ECO:0007669"/>
    <property type="project" value="TreeGrafter"/>
</dbReference>
<evidence type="ECO:0000256" key="8">
    <source>
        <dbReference type="ARBA" id="ARBA00023315"/>
    </source>
</evidence>
<feature type="domain" description="N-acetyltransferase" evidence="12">
    <location>
        <begin position="501"/>
        <end position="709"/>
    </location>
</feature>
<evidence type="ECO:0000259" key="13">
    <source>
        <dbReference type="Pfam" id="PF13725"/>
    </source>
</evidence>
<evidence type="ECO:0000313" key="14">
    <source>
        <dbReference type="EMBL" id="KAK2197895.1"/>
    </source>
</evidence>
<feature type="binding site" evidence="9">
    <location>
        <begin position="595"/>
        <end position="597"/>
    </location>
    <ligand>
        <name>acetyl-CoA</name>
        <dbReference type="ChEBI" id="CHEBI:57288"/>
    </ligand>
</feature>
<feature type="binding site" evidence="9">
    <location>
        <position position="681"/>
    </location>
    <ligand>
        <name>acetyl-CoA</name>
        <dbReference type="ChEBI" id="CHEBI:57288"/>
    </ligand>
</feature>
<dbReference type="Proteomes" id="UP001214638">
    <property type="component" value="Unassembled WGS sequence"/>
</dbReference>
<dbReference type="EMBL" id="JALLKP010000001">
    <property type="protein sequence ID" value="KAK2197895.1"/>
    <property type="molecule type" value="Genomic_DNA"/>
</dbReference>
<dbReference type="InterPro" id="IPR033688">
    <property type="entry name" value="NAT10"/>
</dbReference>
<dbReference type="InterPro" id="IPR007807">
    <property type="entry name" value="TcmA/NAT10_helicase"/>
</dbReference>
<feature type="binding site" evidence="9">
    <location>
        <position position="443"/>
    </location>
    <ligand>
        <name>ATP</name>
        <dbReference type="ChEBI" id="CHEBI:30616"/>
    </ligand>
</feature>
<sequence>MKKKVSNDILALVEHCIKTRERCLFMIVGDKARLQIANLHYLLQRVSEKKASVLWCYKKALEVSSHKQKRKKMTKKLAMKGLYDEETENPYELFLRSTDIRYCYYKESHRILGQTFGMLILQDFEALTPNVLCRTIETVEGGGIIIFTLNTMSSLDELYNLTMDVHAKYATHSRKSTQALFIRRFVYSLTKASNCMVVDDELNPLPIVTLQISDKVKCKGRKKLDALIQSLQNDINAIEMRILRRLAPLCVRHGQLKALISLFDFLSKSCNQIQKLNLATLLSARGRGKSATIGLFLSGALHLGLRTIFVLAPTIENVQTVFEFVIQGLNKLQEIQKYEWSVEKRSGFVESVGIVDGMLKLYVKFVPATTTLGQSIDLLVIEEAAAVPIPVVESHCKSGLVVLSSTVGGYEGTGRSLSLKLVQKLKRRDPENVTEITMKEPIRYSKDDSIETWLTSLLCLDGTPPQIAGELEPPGSCELYMVRRDLLFSLCPSTEQFLSSVMAILSFSHYRNTPDDLHMLCDAPAHELFVLTMPTSGQVVAVIHVAIEGKIPSQVYQTNSRAGINPSGDLVPWTLTRAFHCGDFSQLVGIRIVRIAVPPALQGLGYGSQAIKALETVISHYNSSLCNSGPREENEQFPNSIHSGNSLLIDPVHFKPCSGTRVDYVATCFGLSAPLVKFWTRLGYKAVHVRQVANEATGEFSGILIKPLQQTQWLDDFCIDFNRRLVALSSSCWRELPCTLVLALMGTVKANVTDTTNWQPWILASDVGRLDRYCAQLADFSTIADLLPAIASLYFGGRIPAQLLVLQQAILLAIGAQGKRPDAIAEELTMPVNQIMAMLHKIISKVTKVFNDTLKNEVSSPVLVNETP</sequence>
<evidence type="ECO:0000256" key="1">
    <source>
        <dbReference type="ARBA" id="ARBA00004604"/>
    </source>
</evidence>
<dbReference type="AlphaFoldDB" id="A0AAD9PNF0"/>
<dbReference type="GO" id="GO:0051391">
    <property type="term" value="P:tRNA acetylation"/>
    <property type="evidence" value="ECO:0007669"/>
    <property type="project" value="UniProtKB-UniRule"/>
</dbReference>
<comment type="catalytic activity">
    <reaction evidence="9">
        <text>a cytidine in 18S rRNA + acetyl-CoA + ATP + H2O = an N(4)-acetylcytidine in 18S rRNA + ADP + phosphate + CoA + H(+)</text>
        <dbReference type="Rhea" id="RHEA:51424"/>
        <dbReference type="Rhea" id="RHEA-COMP:13575"/>
        <dbReference type="Rhea" id="RHEA-COMP:13576"/>
        <dbReference type="ChEBI" id="CHEBI:15377"/>
        <dbReference type="ChEBI" id="CHEBI:15378"/>
        <dbReference type="ChEBI" id="CHEBI:30616"/>
        <dbReference type="ChEBI" id="CHEBI:43474"/>
        <dbReference type="ChEBI" id="CHEBI:57287"/>
        <dbReference type="ChEBI" id="CHEBI:57288"/>
        <dbReference type="ChEBI" id="CHEBI:74900"/>
        <dbReference type="ChEBI" id="CHEBI:82748"/>
        <dbReference type="ChEBI" id="CHEBI:456216"/>
    </reaction>
</comment>
<dbReference type="Gene3D" id="3.40.630.30">
    <property type="match status" value="1"/>
</dbReference>
<evidence type="ECO:0000256" key="5">
    <source>
        <dbReference type="ARBA" id="ARBA00022741"/>
    </source>
</evidence>
<dbReference type="InterPro" id="IPR027417">
    <property type="entry name" value="P-loop_NTPase"/>
</dbReference>
<keyword evidence="2 9" id="KW-0698">rRNA processing</keyword>
<dbReference type="InterPro" id="IPR032672">
    <property type="entry name" value="TmcA/NAT10/Kre33"/>
</dbReference>
<keyword evidence="5 9" id="KW-0547">Nucleotide-binding</keyword>
<dbReference type="GO" id="GO:1904812">
    <property type="term" value="P:rRNA acetylation involved in maturation of SSU-rRNA"/>
    <property type="evidence" value="ECO:0007669"/>
    <property type="project" value="InterPro"/>
</dbReference>
<dbReference type="SUPFAM" id="SSF55729">
    <property type="entry name" value="Acyl-CoA N-acyltransferases (Nat)"/>
    <property type="match status" value="1"/>
</dbReference>
<evidence type="ECO:0000256" key="3">
    <source>
        <dbReference type="ARBA" id="ARBA00022679"/>
    </source>
</evidence>
<feature type="domain" description="TmcA/NAT10 N-terminal" evidence="11">
    <location>
        <begin position="1"/>
        <end position="199"/>
    </location>
</feature>
<evidence type="ECO:0000313" key="15">
    <source>
        <dbReference type="Proteomes" id="UP001214638"/>
    </source>
</evidence>
<dbReference type="Pfam" id="PF13718">
    <property type="entry name" value="GNAT_acetyltr_2"/>
    <property type="match status" value="1"/>
</dbReference>
<evidence type="ECO:0000259" key="11">
    <source>
        <dbReference type="Pfam" id="PF08351"/>
    </source>
</evidence>
<comment type="similarity">
    <text evidence="9">Belongs to the RNA cytidine acetyltransferase family. NAT10 subfamily.</text>
</comment>
<evidence type="ECO:0000256" key="4">
    <source>
        <dbReference type="ARBA" id="ARBA00022694"/>
    </source>
</evidence>
<keyword evidence="7 9" id="KW-0539">Nucleus</keyword>
<evidence type="ECO:0000259" key="12">
    <source>
        <dbReference type="Pfam" id="PF13718"/>
    </source>
</evidence>
<dbReference type="RefSeq" id="XP_067804737.1">
    <property type="nucleotide sequence ID" value="XM_067945946.1"/>
</dbReference>
<keyword evidence="3 9" id="KW-0808">Transferase</keyword>
<evidence type="ECO:0000256" key="6">
    <source>
        <dbReference type="ARBA" id="ARBA00022840"/>
    </source>
</evidence>
<dbReference type="InterPro" id="IPR027992">
    <property type="entry name" value="tRNA_bind_dom"/>
</dbReference>
<comment type="catalytic activity">
    <reaction evidence="9">
        <text>a cytidine in tRNA + acetyl-CoA + ATP + H2O = an N(4)-acetylcytidine in tRNA + ADP + phosphate + CoA + H(+)</text>
        <dbReference type="Rhea" id="RHEA:53876"/>
        <dbReference type="Rhea" id="RHEA-COMP:13670"/>
        <dbReference type="Rhea" id="RHEA-COMP:13671"/>
        <dbReference type="ChEBI" id="CHEBI:15377"/>
        <dbReference type="ChEBI" id="CHEBI:15378"/>
        <dbReference type="ChEBI" id="CHEBI:30616"/>
        <dbReference type="ChEBI" id="CHEBI:43474"/>
        <dbReference type="ChEBI" id="CHEBI:57287"/>
        <dbReference type="ChEBI" id="CHEBI:57288"/>
        <dbReference type="ChEBI" id="CHEBI:74900"/>
        <dbReference type="ChEBI" id="CHEBI:82748"/>
        <dbReference type="ChEBI" id="CHEBI:456216"/>
    </reaction>
</comment>
<keyword evidence="15" id="KW-1185">Reference proteome</keyword>
<evidence type="ECO:0000256" key="7">
    <source>
        <dbReference type="ARBA" id="ARBA00023242"/>
    </source>
</evidence>
<dbReference type="PANTHER" id="PTHR10925">
    <property type="entry name" value="N-ACETYLTRANSFERASE 10"/>
    <property type="match status" value="1"/>
</dbReference>
<dbReference type="GO" id="GO:0030686">
    <property type="term" value="C:90S preribosome"/>
    <property type="evidence" value="ECO:0007669"/>
    <property type="project" value="TreeGrafter"/>
</dbReference>
<feature type="domain" description="TcmA/NAT10 helicase" evidence="10">
    <location>
        <begin position="281"/>
        <end position="461"/>
    </location>
</feature>